<dbReference type="CDD" id="cd20021">
    <property type="entry name" value="FH_FOXG"/>
    <property type="match status" value="1"/>
</dbReference>
<name>A0A0N4V3I5_ENTVE</name>
<dbReference type="PROSITE" id="PS50039">
    <property type="entry name" value="FORK_HEAD_3"/>
    <property type="match status" value="1"/>
</dbReference>
<dbReference type="InterPro" id="IPR001766">
    <property type="entry name" value="Fork_head_dom"/>
</dbReference>
<dbReference type="PROSITE" id="PS00658">
    <property type="entry name" value="FORK_HEAD_2"/>
    <property type="match status" value="1"/>
</dbReference>
<comment type="subcellular location">
    <subcellularLocation>
        <location evidence="5">Nucleus</location>
    </subcellularLocation>
</comment>
<evidence type="ECO:0000313" key="7">
    <source>
        <dbReference type="EMBL" id="VDD89574.1"/>
    </source>
</evidence>
<comment type="function">
    <text evidence="2">Transcription factor. Plays a role in embryogenesis and later development, perhaps acting redundantly with forkhead protein pes-1.</text>
</comment>
<evidence type="ECO:0000259" key="6">
    <source>
        <dbReference type="PROSITE" id="PS50039"/>
    </source>
</evidence>
<keyword evidence="1 5" id="KW-0238">DNA-binding</keyword>
<dbReference type="PANTHER" id="PTHR46617:SF3">
    <property type="entry name" value="FORKHEAD BOX PROTEIN G1"/>
    <property type="match status" value="1"/>
</dbReference>
<evidence type="ECO:0000256" key="2">
    <source>
        <dbReference type="ARBA" id="ARBA00056063"/>
    </source>
</evidence>
<dbReference type="PROSITE" id="PS00657">
    <property type="entry name" value="FORK_HEAD_1"/>
    <property type="match status" value="1"/>
</dbReference>
<dbReference type="OrthoDB" id="6230630at2759"/>
<dbReference type="GO" id="GO:0006357">
    <property type="term" value="P:regulation of transcription by RNA polymerase II"/>
    <property type="evidence" value="ECO:0007669"/>
    <property type="project" value="TreeGrafter"/>
</dbReference>
<dbReference type="AlphaFoldDB" id="A0A0N4V3I5"/>
<dbReference type="InterPro" id="IPR018122">
    <property type="entry name" value="TF_fork_head_CS_1"/>
</dbReference>
<gene>
    <name evidence="7" type="ORF">EVEC_LOCUS4325</name>
</gene>
<dbReference type="InterPro" id="IPR036390">
    <property type="entry name" value="WH_DNA-bd_sf"/>
</dbReference>
<dbReference type="InterPro" id="IPR030456">
    <property type="entry name" value="TF_fork_head_CS_2"/>
</dbReference>
<sequence length="214" mass="23909">MLSKADESGKPPFSYNALIMMAIQNSKEKRLTLSGIYDYIIREYPFYRDNKQGWQNSIRHNLSLNKCFIKVPRSYDDPGKGNYWMIDPAYKEEIFIGSSTGKLRRRQSSNGRTGLGPLKQYGMAAAAMFSPLFQQATRLAPYGVPFTAATAPIGSLRLPNGQSPYFHGNFGPQLHLPVPPVTGPVGAYSPNDYAFWMAAQQQQTANFIAKKTVL</sequence>
<keyword evidence="5" id="KW-0539">Nucleus</keyword>
<dbReference type="PANTHER" id="PTHR46617">
    <property type="entry name" value="FORKHEAD BOX PROTEIN G1"/>
    <property type="match status" value="1"/>
</dbReference>
<evidence type="ECO:0000256" key="5">
    <source>
        <dbReference type="PROSITE-ProRule" id="PRU00089"/>
    </source>
</evidence>
<keyword evidence="8" id="KW-1185">Reference proteome</keyword>
<dbReference type="InterPro" id="IPR047208">
    <property type="entry name" value="FOXG1"/>
</dbReference>
<dbReference type="SMART" id="SM00339">
    <property type="entry name" value="FH"/>
    <property type="match status" value="1"/>
</dbReference>
<dbReference type="SUPFAM" id="SSF46785">
    <property type="entry name" value="Winged helix' DNA-binding domain"/>
    <property type="match status" value="1"/>
</dbReference>
<reference evidence="7 8" key="2">
    <citation type="submission" date="2018-10" db="EMBL/GenBank/DDBJ databases">
        <authorList>
            <consortium name="Pathogen Informatics"/>
        </authorList>
    </citation>
    <scope>NUCLEOTIDE SEQUENCE [LARGE SCALE GENOMIC DNA]</scope>
</reference>
<evidence type="ECO:0000313" key="8">
    <source>
        <dbReference type="Proteomes" id="UP000274131"/>
    </source>
</evidence>
<dbReference type="WBParaSite" id="EVEC_0000461701-mRNA-1">
    <property type="protein sequence ID" value="EVEC_0000461701-mRNA-1"/>
    <property type="gene ID" value="EVEC_0000461701"/>
</dbReference>
<dbReference type="Proteomes" id="UP000274131">
    <property type="component" value="Unassembled WGS sequence"/>
</dbReference>
<evidence type="ECO:0000313" key="9">
    <source>
        <dbReference type="WBParaSite" id="EVEC_0000461701-mRNA-1"/>
    </source>
</evidence>
<accession>A0A0N4V3I5</accession>
<dbReference type="GO" id="GO:0003700">
    <property type="term" value="F:DNA-binding transcription factor activity"/>
    <property type="evidence" value="ECO:0007669"/>
    <property type="project" value="InterPro"/>
</dbReference>
<evidence type="ECO:0000256" key="4">
    <source>
        <dbReference type="ARBA" id="ARBA00077297"/>
    </source>
</evidence>
<dbReference type="Gene3D" id="1.10.10.10">
    <property type="entry name" value="Winged helix-like DNA-binding domain superfamily/Winged helix DNA-binding domain"/>
    <property type="match status" value="1"/>
</dbReference>
<feature type="DNA-binding region" description="Fork-head" evidence="5">
    <location>
        <begin position="10"/>
        <end position="105"/>
    </location>
</feature>
<dbReference type="Pfam" id="PF00250">
    <property type="entry name" value="Forkhead"/>
    <property type="match status" value="1"/>
</dbReference>
<dbReference type="EMBL" id="UXUI01007825">
    <property type="protein sequence ID" value="VDD89574.1"/>
    <property type="molecule type" value="Genomic_DNA"/>
</dbReference>
<protein>
    <recommendedName>
        <fullName evidence="3">Forkhead box protein fkh-2</fullName>
    </recommendedName>
    <alternativeName>
        <fullName evidence="4">Forkhead transcription factor family member fkh-2</fullName>
    </alternativeName>
</protein>
<proteinExistence type="predicted"/>
<feature type="domain" description="Fork-head" evidence="6">
    <location>
        <begin position="10"/>
        <end position="105"/>
    </location>
</feature>
<dbReference type="FunFam" id="1.10.10.10:FF:000135">
    <property type="entry name" value="forkhead box protein G1"/>
    <property type="match status" value="1"/>
</dbReference>
<organism evidence="9">
    <name type="scientific">Enterobius vermicularis</name>
    <name type="common">Human pinworm</name>
    <dbReference type="NCBI Taxonomy" id="51028"/>
    <lineage>
        <taxon>Eukaryota</taxon>
        <taxon>Metazoa</taxon>
        <taxon>Ecdysozoa</taxon>
        <taxon>Nematoda</taxon>
        <taxon>Chromadorea</taxon>
        <taxon>Rhabditida</taxon>
        <taxon>Spirurina</taxon>
        <taxon>Oxyuridomorpha</taxon>
        <taxon>Oxyuroidea</taxon>
        <taxon>Oxyuridae</taxon>
        <taxon>Enterobius</taxon>
    </lineage>
</organism>
<dbReference type="PRINTS" id="PR00053">
    <property type="entry name" value="FORKHEAD"/>
</dbReference>
<evidence type="ECO:0000256" key="3">
    <source>
        <dbReference type="ARBA" id="ARBA00071019"/>
    </source>
</evidence>
<dbReference type="GO" id="GO:1990837">
    <property type="term" value="F:sequence-specific double-stranded DNA binding"/>
    <property type="evidence" value="ECO:0007669"/>
    <property type="project" value="TreeGrafter"/>
</dbReference>
<evidence type="ECO:0000256" key="1">
    <source>
        <dbReference type="ARBA" id="ARBA00023125"/>
    </source>
</evidence>
<reference evidence="9" key="1">
    <citation type="submission" date="2017-02" db="UniProtKB">
        <authorList>
            <consortium name="WormBaseParasite"/>
        </authorList>
    </citation>
    <scope>IDENTIFICATION</scope>
</reference>
<dbReference type="GO" id="GO:0005634">
    <property type="term" value="C:nucleus"/>
    <property type="evidence" value="ECO:0007669"/>
    <property type="project" value="UniProtKB-SubCell"/>
</dbReference>
<dbReference type="STRING" id="51028.A0A0N4V3I5"/>
<dbReference type="InterPro" id="IPR036388">
    <property type="entry name" value="WH-like_DNA-bd_sf"/>
</dbReference>